<keyword evidence="1" id="KW-0378">Hydrolase</keyword>
<organism evidence="1 2">
    <name type="scientific">Bradyrhizobium barranii</name>
    <dbReference type="NCBI Taxonomy" id="2992140"/>
    <lineage>
        <taxon>Bacteria</taxon>
        <taxon>Pseudomonadati</taxon>
        <taxon>Pseudomonadota</taxon>
        <taxon>Alphaproteobacteria</taxon>
        <taxon>Hyphomicrobiales</taxon>
        <taxon>Nitrobacteraceae</taxon>
        <taxon>Bradyrhizobium</taxon>
    </lineage>
</organism>
<dbReference type="Gene3D" id="1.10.530.10">
    <property type="match status" value="1"/>
</dbReference>
<evidence type="ECO:0000313" key="1">
    <source>
        <dbReference type="EMBL" id="UFW91065.1"/>
    </source>
</evidence>
<protein>
    <submittedName>
        <fullName evidence="1">Glycoside hydrolase family 19 protein</fullName>
    </submittedName>
</protein>
<dbReference type="GO" id="GO:0016787">
    <property type="term" value="F:hydrolase activity"/>
    <property type="evidence" value="ECO:0007669"/>
    <property type="project" value="UniProtKB-KW"/>
</dbReference>
<accession>A0ABY3QYJ7</accession>
<keyword evidence="2" id="KW-1185">Reference proteome</keyword>
<dbReference type="InterPro" id="IPR023346">
    <property type="entry name" value="Lysozyme-like_dom_sf"/>
</dbReference>
<evidence type="ECO:0000313" key="2">
    <source>
        <dbReference type="Proteomes" id="UP001430990"/>
    </source>
</evidence>
<reference evidence="1" key="1">
    <citation type="submission" date="2021-11" db="EMBL/GenBank/DDBJ databases">
        <title>Australian commercial rhizobial inoculants.</title>
        <authorList>
            <person name="Kohlmeier M.G."/>
            <person name="O'Hara G.W."/>
            <person name="Colombi E."/>
            <person name="Ramsay J.P."/>
            <person name="Terpolilli J."/>
        </authorList>
    </citation>
    <scope>NUCLEOTIDE SEQUENCE</scope>
    <source>
        <strain evidence="1">CC829</strain>
    </source>
</reference>
<proteinExistence type="predicted"/>
<name>A0ABY3QYJ7_9BRAD</name>
<gene>
    <name evidence="1" type="ORF">BjapCC829_22005</name>
</gene>
<sequence>MLTENMLRSLWPHGDSKIPGLVAAMAASAPTVFPKWGVTNDLIIAHAMAQFSHECGAGTEVVENLNYCAAQLLKQWPTHFTHAQAIAMQHQPRLIANQAYNGRMGNRLGTDDGWDHRGRGPAQTTGVEEYARLGKVLGLPLAEHPDMINEPAHFLECGVANLSIRGCIPYMAKDNIVAVSGLLNVGHIVPANKIIGYSERVHWLSLWKHGLGC</sequence>
<dbReference type="Proteomes" id="UP001430990">
    <property type="component" value="Chromosome"/>
</dbReference>
<dbReference type="EMBL" id="CP088100">
    <property type="protein sequence ID" value="UFW91065.1"/>
    <property type="molecule type" value="Genomic_DNA"/>
</dbReference>
<dbReference type="RefSeq" id="WP_231145098.1">
    <property type="nucleotide sequence ID" value="NZ_CP088100.1"/>
</dbReference>
<dbReference type="SUPFAM" id="SSF53955">
    <property type="entry name" value="Lysozyme-like"/>
    <property type="match status" value="1"/>
</dbReference>